<protein>
    <submittedName>
        <fullName evidence="2">Uncharacterized protein</fullName>
    </submittedName>
</protein>
<dbReference type="Proteomes" id="UP001595773">
    <property type="component" value="Unassembled WGS sequence"/>
</dbReference>
<keyword evidence="3" id="KW-1185">Reference proteome</keyword>
<sequence>MKFHATSTVWHAVTVALDDVRVFGVELTGDVMEIASTLGGGEGGATSGMSAGPQRPSGT</sequence>
<dbReference type="RefSeq" id="WP_230066503.1">
    <property type="nucleotide sequence ID" value="NZ_BAABLL010000019.1"/>
</dbReference>
<feature type="region of interest" description="Disordered" evidence="1">
    <location>
        <begin position="37"/>
        <end position="59"/>
    </location>
</feature>
<reference evidence="3" key="1">
    <citation type="journal article" date="2019" name="Int. J. Syst. Evol. Microbiol.">
        <title>The Global Catalogue of Microorganisms (GCM) 10K type strain sequencing project: providing services to taxonomists for standard genome sequencing and annotation.</title>
        <authorList>
            <consortium name="The Broad Institute Genomics Platform"/>
            <consortium name="The Broad Institute Genome Sequencing Center for Infectious Disease"/>
            <person name="Wu L."/>
            <person name="Ma J."/>
        </authorList>
    </citation>
    <scope>NUCLEOTIDE SEQUENCE [LARGE SCALE GENOMIC DNA]</scope>
    <source>
        <strain evidence="3">CGMCC 1.10698</strain>
    </source>
</reference>
<evidence type="ECO:0000313" key="3">
    <source>
        <dbReference type="Proteomes" id="UP001595773"/>
    </source>
</evidence>
<evidence type="ECO:0000256" key="1">
    <source>
        <dbReference type="SAM" id="MobiDB-lite"/>
    </source>
</evidence>
<dbReference type="EMBL" id="JBHSCQ010000005">
    <property type="protein sequence ID" value="MFC4264889.1"/>
    <property type="molecule type" value="Genomic_DNA"/>
</dbReference>
<organism evidence="2 3">
    <name type="scientific">Arthrobacter cryoconiti</name>
    <dbReference type="NCBI Taxonomy" id="748907"/>
    <lineage>
        <taxon>Bacteria</taxon>
        <taxon>Bacillati</taxon>
        <taxon>Actinomycetota</taxon>
        <taxon>Actinomycetes</taxon>
        <taxon>Micrococcales</taxon>
        <taxon>Micrococcaceae</taxon>
        <taxon>Arthrobacter</taxon>
    </lineage>
</organism>
<gene>
    <name evidence="2" type="ORF">ACFOW9_04660</name>
</gene>
<name>A0ABV8R0W9_9MICC</name>
<proteinExistence type="predicted"/>
<evidence type="ECO:0000313" key="2">
    <source>
        <dbReference type="EMBL" id="MFC4264889.1"/>
    </source>
</evidence>
<comment type="caution">
    <text evidence="2">The sequence shown here is derived from an EMBL/GenBank/DDBJ whole genome shotgun (WGS) entry which is preliminary data.</text>
</comment>
<accession>A0ABV8R0W9</accession>